<feature type="region of interest" description="Disordered" evidence="3">
    <location>
        <begin position="454"/>
        <end position="571"/>
    </location>
</feature>
<dbReference type="GeneID" id="37028626"/>
<dbReference type="Proteomes" id="UP000245884">
    <property type="component" value="Unassembled WGS sequence"/>
</dbReference>
<feature type="compositionally biased region" description="Low complexity" evidence="3">
    <location>
        <begin position="1"/>
        <end position="16"/>
    </location>
</feature>
<dbReference type="Pfam" id="PF00069">
    <property type="entry name" value="Pkinase"/>
    <property type="match status" value="1"/>
</dbReference>
<evidence type="ECO:0000256" key="2">
    <source>
        <dbReference type="PROSITE-ProRule" id="PRU10141"/>
    </source>
</evidence>
<feature type="domain" description="Protein kinase" evidence="4">
    <location>
        <begin position="81"/>
        <end position="345"/>
    </location>
</feature>
<proteinExistence type="inferred from homology"/>
<organism evidence="5 6">
    <name type="scientific">Jaminaea rosea</name>
    <dbReference type="NCBI Taxonomy" id="1569628"/>
    <lineage>
        <taxon>Eukaryota</taxon>
        <taxon>Fungi</taxon>
        <taxon>Dikarya</taxon>
        <taxon>Basidiomycota</taxon>
        <taxon>Ustilaginomycotina</taxon>
        <taxon>Exobasidiomycetes</taxon>
        <taxon>Microstromatales</taxon>
        <taxon>Microstromatales incertae sedis</taxon>
        <taxon>Jaminaea</taxon>
    </lineage>
</organism>
<keyword evidence="6" id="KW-1185">Reference proteome</keyword>
<feature type="compositionally biased region" description="Low complexity" evidence="3">
    <location>
        <begin position="479"/>
        <end position="493"/>
    </location>
</feature>
<dbReference type="InterPro" id="IPR017441">
    <property type="entry name" value="Protein_kinase_ATP_BS"/>
</dbReference>
<accession>A0A316UPR2</accession>
<dbReference type="GO" id="GO:0004672">
    <property type="term" value="F:protein kinase activity"/>
    <property type="evidence" value="ECO:0007669"/>
    <property type="project" value="InterPro"/>
</dbReference>
<feature type="compositionally biased region" description="Low complexity" evidence="3">
    <location>
        <begin position="533"/>
        <end position="553"/>
    </location>
</feature>
<dbReference type="SUPFAM" id="SSF56112">
    <property type="entry name" value="Protein kinase-like (PK-like)"/>
    <property type="match status" value="1"/>
</dbReference>
<sequence>MASSSSSSSRRLVSSRDAARFGGGRTNGNGNGSSNGSGNGSTSISTSNNLVGSLVDGMRAANHINSVVDEWPMYSSQPDDYDLGDIIGLGASSIVYQAAFHPLQGRACAVKVIDLEAFGRDTDELRRETQLMSLSKHPNVLRVRGCWVVGSKLHIATRLMNSGSLLDIMRFGYQDGLSEDVICAILKQALQGLAYLHVNGWLHRDLKSANLLVDDDGTVLLGDFGVGAMMGDNDAKTSKGKRKSFVGTPCWMAPEVVERRHYDSKADIWSFGITALELSQGHAPHSRLPPVKVLLKTLSEDPPQLDRTGGAHKYSKQFDDFIRSCLQKDPEKRPTAERLLKHPFLKGAKPPRHLASTILVNLPPLAERQENRRRAMSMASLRAGQSWDFGASPPASLRVKTDGGGDPFAGFTDNITSPGPSPWNSLKRPGVPRPASATTLVSIDGEHAIAVQGSDDEADASAPTQPHPLLSRFQPPTGPLSLMSPSPTTSSISMRRRKSVSFDASAGPEETGFPTSRSDGLENIDEAPAAGGTTTSDSPSTSATTSTDTTATTQHTVEDEQKEKLEKLRIA</sequence>
<dbReference type="RefSeq" id="XP_025360475.1">
    <property type="nucleotide sequence ID" value="XM_025506803.1"/>
</dbReference>
<dbReference type="STRING" id="1569628.A0A316UPR2"/>
<dbReference type="GO" id="GO:0043539">
    <property type="term" value="F:protein serine/threonine kinase activator activity"/>
    <property type="evidence" value="ECO:0007669"/>
    <property type="project" value="InterPro"/>
</dbReference>
<evidence type="ECO:0000313" key="5">
    <source>
        <dbReference type="EMBL" id="PWN25863.1"/>
    </source>
</evidence>
<protein>
    <submittedName>
        <fullName evidence="5">Kinase-like protein</fullName>
    </submittedName>
</protein>
<feature type="compositionally biased region" description="Basic and acidic residues" evidence="3">
    <location>
        <begin position="556"/>
        <end position="571"/>
    </location>
</feature>
<dbReference type="Gene3D" id="1.10.510.10">
    <property type="entry name" value="Transferase(Phosphotransferase) domain 1"/>
    <property type="match status" value="1"/>
</dbReference>
<name>A0A316UPR2_9BASI</name>
<gene>
    <name evidence="5" type="ORF">BDZ90DRAFT_233876</name>
</gene>
<reference evidence="5 6" key="1">
    <citation type="journal article" date="2018" name="Mol. Biol. Evol.">
        <title>Broad Genomic Sampling Reveals a Smut Pathogenic Ancestry of the Fungal Clade Ustilaginomycotina.</title>
        <authorList>
            <person name="Kijpornyongpan T."/>
            <person name="Mondo S.J."/>
            <person name="Barry K."/>
            <person name="Sandor L."/>
            <person name="Lee J."/>
            <person name="Lipzen A."/>
            <person name="Pangilinan J."/>
            <person name="LaButti K."/>
            <person name="Hainaut M."/>
            <person name="Henrissat B."/>
            <person name="Grigoriev I.V."/>
            <person name="Spatafora J.W."/>
            <person name="Aime M.C."/>
        </authorList>
    </citation>
    <scope>NUCLEOTIDE SEQUENCE [LARGE SCALE GENOMIC DNA]</scope>
    <source>
        <strain evidence="5 6">MCA 5214</strain>
    </source>
</reference>
<dbReference type="GO" id="GO:0005524">
    <property type="term" value="F:ATP binding"/>
    <property type="evidence" value="ECO:0007669"/>
    <property type="project" value="UniProtKB-UniRule"/>
</dbReference>
<evidence type="ECO:0000256" key="1">
    <source>
        <dbReference type="ARBA" id="ARBA00008874"/>
    </source>
</evidence>
<dbReference type="SMART" id="SM00220">
    <property type="entry name" value="S_TKc"/>
    <property type="match status" value="1"/>
</dbReference>
<dbReference type="PROSITE" id="PS50011">
    <property type="entry name" value="PROTEIN_KINASE_DOM"/>
    <property type="match status" value="1"/>
</dbReference>
<dbReference type="PROSITE" id="PS00107">
    <property type="entry name" value="PROTEIN_KINASE_ATP"/>
    <property type="match status" value="1"/>
</dbReference>
<keyword evidence="2" id="KW-0547">Nucleotide-binding</keyword>
<feature type="region of interest" description="Disordered" evidence="3">
    <location>
        <begin position="413"/>
        <end position="436"/>
    </location>
</feature>
<evidence type="ECO:0000313" key="6">
    <source>
        <dbReference type="Proteomes" id="UP000245884"/>
    </source>
</evidence>
<keyword evidence="5" id="KW-0808">Transferase</keyword>
<comment type="similarity">
    <text evidence="1">Belongs to the protein kinase superfamily. STE Ser/Thr protein kinase family. STE20 subfamily.</text>
</comment>
<dbReference type="EMBL" id="KZ819674">
    <property type="protein sequence ID" value="PWN25863.1"/>
    <property type="molecule type" value="Genomic_DNA"/>
</dbReference>
<evidence type="ECO:0000256" key="3">
    <source>
        <dbReference type="SAM" id="MobiDB-lite"/>
    </source>
</evidence>
<feature type="binding site" evidence="2">
    <location>
        <position position="111"/>
    </location>
    <ligand>
        <name>ATP</name>
        <dbReference type="ChEBI" id="CHEBI:30616"/>
    </ligand>
</feature>
<dbReference type="PANTHER" id="PTHR48014">
    <property type="entry name" value="SERINE/THREONINE-PROTEIN KINASE FRAY2"/>
    <property type="match status" value="1"/>
</dbReference>
<evidence type="ECO:0000259" key="4">
    <source>
        <dbReference type="PROSITE" id="PS50011"/>
    </source>
</evidence>
<dbReference type="InterPro" id="IPR047173">
    <property type="entry name" value="STRAD_A/B-like"/>
</dbReference>
<dbReference type="AlphaFoldDB" id="A0A316UPR2"/>
<dbReference type="PANTHER" id="PTHR48014:SF21">
    <property type="entry name" value="SERINE_THREONINE-PROTEIN KINASE FRAY2"/>
    <property type="match status" value="1"/>
</dbReference>
<dbReference type="OrthoDB" id="248923at2759"/>
<feature type="region of interest" description="Disordered" evidence="3">
    <location>
        <begin position="1"/>
        <end position="44"/>
    </location>
</feature>
<keyword evidence="5" id="KW-0418">Kinase</keyword>
<dbReference type="Gene3D" id="3.30.200.20">
    <property type="entry name" value="Phosphorylase Kinase, domain 1"/>
    <property type="match status" value="1"/>
</dbReference>
<dbReference type="InterPro" id="IPR000719">
    <property type="entry name" value="Prot_kinase_dom"/>
</dbReference>
<dbReference type="InterPro" id="IPR011009">
    <property type="entry name" value="Kinase-like_dom_sf"/>
</dbReference>
<feature type="compositionally biased region" description="Gly residues" evidence="3">
    <location>
        <begin position="21"/>
        <end position="39"/>
    </location>
</feature>
<feature type="compositionally biased region" description="Polar residues" evidence="3">
    <location>
        <begin position="413"/>
        <end position="424"/>
    </location>
</feature>
<keyword evidence="2" id="KW-0067">ATP-binding</keyword>